<dbReference type="InterPro" id="IPR050341">
    <property type="entry name" value="PP1_catalytic_subunit"/>
</dbReference>
<dbReference type="EC" id="3.1.3.16" evidence="8"/>
<organism evidence="10 11">
    <name type="scientific">Trichomonas vaginalis (strain ATCC PRA-98 / G3)</name>
    <dbReference type="NCBI Taxonomy" id="412133"/>
    <lineage>
        <taxon>Eukaryota</taxon>
        <taxon>Metamonada</taxon>
        <taxon>Parabasalia</taxon>
        <taxon>Trichomonadida</taxon>
        <taxon>Trichomonadidae</taxon>
        <taxon>Trichomonas</taxon>
    </lineage>
</organism>
<comment type="catalytic activity">
    <reaction evidence="6">
        <text>O-phospho-L-seryl-[protein] + H2O = L-seryl-[protein] + phosphate</text>
        <dbReference type="Rhea" id="RHEA:20629"/>
        <dbReference type="Rhea" id="RHEA-COMP:9863"/>
        <dbReference type="Rhea" id="RHEA-COMP:11604"/>
        <dbReference type="ChEBI" id="CHEBI:15377"/>
        <dbReference type="ChEBI" id="CHEBI:29999"/>
        <dbReference type="ChEBI" id="CHEBI:43474"/>
        <dbReference type="ChEBI" id="CHEBI:83421"/>
        <dbReference type="EC" id="3.1.3.16"/>
    </reaction>
</comment>
<dbReference type="PANTHER" id="PTHR11668:SF300">
    <property type="entry name" value="SERINE_THREONINE-PROTEIN PHOSPHATASE"/>
    <property type="match status" value="1"/>
</dbReference>
<evidence type="ECO:0000259" key="9">
    <source>
        <dbReference type="PROSITE" id="PS00125"/>
    </source>
</evidence>
<name>A2EMD8_TRIV3</name>
<dbReference type="FunFam" id="3.60.21.10:FF:000132">
    <property type="entry name" value="Serine/threonine-protein phosphatase"/>
    <property type="match status" value="1"/>
</dbReference>
<dbReference type="Proteomes" id="UP000001542">
    <property type="component" value="Unassembled WGS sequence"/>
</dbReference>
<reference evidence="10" key="2">
    <citation type="journal article" date="2007" name="Science">
        <title>Draft genome sequence of the sexually transmitted pathogen Trichomonas vaginalis.</title>
        <authorList>
            <person name="Carlton J.M."/>
            <person name="Hirt R.P."/>
            <person name="Silva J.C."/>
            <person name="Delcher A.L."/>
            <person name="Schatz M."/>
            <person name="Zhao Q."/>
            <person name="Wortman J.R."/>
            <person name="Bidwell S.L."/>
            <person name="Alsmark U.C.M."/>
            <person name="Besteiro S."/>
            <person name="Sicheritz-Ponten T."/>
            <person name="Noel C.J."/>
            <person name="Dacks J.B."/>
            <person name="Foster P.G."/>
            <person name="Simillion C."/>
            <person name="Van de Peer Y."/>
            <person name="Miranda-Saavedra D."/>
            <person name="Barton G.J."/>
            <person name="Westrop G.D."/>
            <person name="Mueller S."/>
            <person name="Dessi D."/>
            <person name="Fiori P.L."/>
            <person name="Ren Q."/>
            <person name="Paulsen I."/>
            <person name="Zhang H."/>
            <person name="Bastida-Corcuera F.D."/>
            <person name="Simoes-Barbosa A."/>
            <person name="Brown M.T."/>
            <person name="Hayes R.D."/>
            <person name="Mukherjee M."/>
            <person name="Okumura C.Y."/>
            <person name="Schneider R."/>
            <person name="Smith A.J."/>
            <person name="Vanacova S."/>
            <person name="Villalvazo M."/>
            <person name="Haas B.J."/>
            <person name="Pertea M."/>
            <person name="Feldblyum T.V."/>
            <person name="Utterback T.R."/>
            <person name="Shu C.L."/>
            <person name="Osoegawa K."/>
            <person name="de Jong P.J."/>
            <person name="Hrdy I."/>
            <person name="Horvathova L."/>
            <person name="Zubacova Z."/>
            <person name="Dolezal P."/>
            <person name="Malik S.B."/>
            <person name="Logsdon J.M. Jr."/>
            <person name="Henze K."/>
            <person name="Gupta A."/>
            <person name="Wang C.C."/>
            <person name="Dunne R.L."/>
            <person name="Upcroft J.A."/>
            <person name="Upcroft P."/>
            <person name="White O."/>
            <person name="Salzberg S.L."/>
            <person name="Tang P."/>
            <person name="Chiu C.-H."/>
            <person name="Lee Y.-S."/>
            <person name="Embley T.M."/>
            <person name="Coombs G.H."/>
            <person name="Mottram J.C."/>
            <person name="Tachezy J."/>
            <person name="Fraser-Liggett C.M."/>
            <person name="Johnson P.J."/>
        </authorList>
    </citation>
    <scope>NUCLEOTIDE SEQUENCE [LARGE SCALE GENOMIC DNA]</scope>
    <source>
        <strain evidence="10">G3</strain>
    </source>
</reference>
<evidence type="ECO:0000313" key="11">
    <source>
        <dbReference type="Proteomes" id="UP000001542"/>
    </source>
</evidence>
<protein>
    <recommendedName>
        <fullName evidence="8">Serine/threonine-protein phosphatase</fullName>
        <ecNumber evidence="8">3.1.3.16</ecNumber>
    </recommendedName>
</protein>
<dbReference type="CDD" id="cd00144">
    <property type="entry name" value="MPP_PPP_family"/>
    <property type="match status" value="1"/>
</dbReference>
<dbReference type="SUPFAM" id="SSF56300">
    <property type="entry name" value="Metallo-dependent phosphatases"/>
    <property type="match status" value="1"/>
</dbReference>
<dbReference type="VEuPathDB" id="TrichDB:TVAG_098870"/>
<dbReference type="GO" id="GO:0046872">
    <property type="term" value="F:metal ion binding"/>
    <property type="evidence" value="ECO:0007669"/>
    <property type="project" value="UniProtKB-KW"/>
</dbReference>
<reference evidence="10" key="1">
    <citation type="submission" date="2006-10" db="EMBL/GenBank/DDBJ databases">
        <authorList>
            <person name="Amadeo P."/>
            <person name="Zhao Q."/>
            <person name="Wortman J."/>
            <person name="Fraser-Liggett C."/>
            <person name="Carlton J."/>
        </authorList>
    </citation>
    <scope>NUCLEOTIDE SEQUENCE</scope>
    <source>
        <strain evidence="10">G3</strain>
    </source>
</reference>
<evidence type="ECO:0000313" key="10">
    <source>
        <dbReference type="EMBL" id="EAY06176.1"/>
    </source>
</evidence>
<evidence type="ECO:0000256" key="3">
    <source>
        <dbReference type="ARBA" id="ARBA00022801"/>
    </source>
</evidence>
<accession>A2EMD8</accession>
<keyword evidence="4" id="KW-0904">Protein phosphatase</keyword>
<keyword evidence="5" id="KW-0464">Manganese</keyword>
<evidence type="ECO:0000256" key="8">
    <source>
        <dbReference type="RuleBase" id="RU004273"/>
    </source>
</evidence>
<dbReference type="SMART" id="SM00156">
    <property type="entry name" value="PP2Ac"/>
    <property type="match status" value="1"/>
</dbReference>
<dbReference type="KEGG" id="tva:4764051"/>
<dbReference type="RefSeq" id="XP_001318399.1">
    <property type="nucleotide sequence ID" value="XM_001318364.1"/>
</dbReference>
<proteinExistence type="inferred from homology"/>
<dbReference type="EMBL" id="DS113430">
    <property type="protein sequence ID" value="EAY06176.1"/>
    <property type="molecule type" value="Genomic_DNA"/>
</dbReference>
<dbReference type="VEuPathDB" id="TrichDB:TVAGG3_0100060"/>
<keyword evidence="3 8" id="KW-0378">Hydrolase</keyword>
<evidence type="ECO:0000256" key="7">
    <source>
        <dbReference type="ARBA" id="ARBA00048336"/>
    </source>
</evidence>
<dbReference type="PANTHER" id="PTHR11668">
    <property type="entry name" value="SERINE/THREONINE PROTEIN PHOSPHATASE"/>
    <property type="match status" value="1"/>
</dbReference>
<dbReference type="STRING" id="5722.A2EMD8"/>
<dbReference type="eggNOG" id="KOG0374">
    <property type="taxonomic scope" value="Eukaryota"/>
</dbReference>
<evidence type="ECO:0000256" key="5">
    <source>
        <dbReference type="ARBA" id="ARBA00023211"/>
    </source>
</evidence>
<evidence type="ECO:0000256" key="6">
    <source>
        <dbReference type="ARBA" id="ARBA00047761"/>
    </source>
</evidence>
<keyword evidence="11" id="KW-1185">Reference proteome</keyword>
<dbReference type="GO" id="GO:0004722">
    <property type="term" value="F:protein serine/threonine phosphatase activity"/>
    <property type="evidence" value="ECO:0000318"/>
    <property type="project" value="GO_Central"/>
</dbReference>
<dbReference type="Pfam" id="PF00149">
    <property type="entry name" value="Metallophos"/>
    <property type="match status" value="1"/>
</dbReference>
<dbReference type="PROSITE" id="PS00125">
    <property type="entry name" value="SER_THR_PHOSPHATASE"/>
    <property type="match status" value="1"/>
</dbReference>
<sequence>MKTENKARFRVILENFLPYINASYDEPIRRGRSLKLPFVMPELLRDLLTEVKEIFQNEPNILTVPDNTVIVGDLHGHIFDLFRILHNFKLPPLKNYLFLGDYVDRGEFSTETVILLFTLKVLYPKNVYMIRGNHEFFEIFSDLDFYNELLMVYAQDDIVQLFNQAFSFLPLAAIIDKFALGIHGGLGYSFTSLSQIESIQRPIDEFDDGVLSDLLWSDPAPNELGFNPSPRGMGSLFGTDVTKKFLENSPVEIIIRGHQCIDNGVEKCDGHQLYTVFSASRYCNQLRNQSGVLIIRQRQFEAHTYPPLQYIYREEVKFIPTTITKSASELPSFQTRTTCSMKLTRAETQSTPRLNLLLSEAEEKLEPRPLTPRKRSMQRDSITKRLFENSCHKIGIKYQNSFTTDRLPFEIKEPDKAVPPSPRRNRNRC</sequence>
<evidence type="ECO:0000256" key="1">
    <source>
        <dbReference type="ARBA" id="ARBA00001936"/>
    </source>
</evidence>
<dbReference type="InterPro" id="IPR029052">
    <property type="entry name" value="Metallo-depent_PP-like"/>
</dbReference>
<comment type="catalytic activity">
    <reaction evidence="7 8">
        <text>O-phospho-L-threonyl-[protein] + H2O = L-threonyl-[protein] + phosphate</text>
        <dbReference type="Rhea" id="RHEA:47004"/>
        <dbReference type="Rhea" id="RHEA-COMP:11060"/>
        <dbReference type="Rhea" id="RHEA-COMP:11605"/>
        <dbReference type="ChEBI" id="CHEBI:15377"/>
        <dbReference type="ChEBI" id="CHEBI:30013"/>
        <dbReference type="ChEBI" id="CHEBI:43474"/>
        <dbReference type="ChEBI" id="CHEBI:61977"/>
        <dbReference type="EC" id="3.1.3.16"/>
    </reaction>
</comment>
<dbReference type="PRINTS" id="PR00114">
    <property type="entry name" value="STPHPHTASE"/>
</dbReference>
<gene>
    <name evidence="10" type="ORF">TVAG_098870</name>
</gene>
<keyword evidence="2" id="KW-0479">Metal-binding</keyword>
<dbReference type="GO" id="GO:0005737">
    <property type="term" value="C:cytoplasm"/>
    <property type="evidence" value="ECO:0000318"/>
    <property type="project" value="GO_Central"/>
</dbReference>
<dbReference type="GO" id="GO:0005634">
    <property type="term" value="C:nucleus"/>
    <property type="evidence" value="ECO:0000318"/>
    <property type="project" value="GO_Central"/>
</dbReference>
<dbReference type="SMR" id="A2EMD8"/>
<dbReference type="InterPro" id="IPR004843">
    <property type="entry name" value="Calcineurin-like_PHP"/>
</dbReference>
<dbReference type="InParanoid" id="A2EMD8"/>
<comment type="cofactor">
    <cofactor evidence="1">
        <name>Mn(2+)</name>
        <dbReference type="ChEBI" id="CHEBI:29035"/>
    </cofactor>
</comment>
<comment type="similarity">
    <text evidence="8">Belongs to the PPP phosphatase family.</text>
</comment>
<evidence type="ECO:0000256" key="4">
    <source>
        <dbReference type="ARBA" id="ARBA00022912"/>
    </source>
</evidence>
<feature type="domain" description="Serine/threonine specific protein phosphatases" evidence="9">
    <location>
        <begin position="130"/>
        <end position="135"/>
    </location>
</feature>
<dbReference type="Gene3D" id="3.60.21.10">
    <property type="match status" value="1"/>
</dbReference>
<evidence type="ECO:0000256" key="2">
    <source>
        <dbReference type="ARBA" id="ARBA00022723"/>
    </source>
</evidence>
<dbReference type="InterPro" id="IPR006186">
    <property type="entry name" value="Ser/Thr-sp_prot-phosphatase"/>
</dbReference>
<dbReference type="AlphaFoldDB" id="A2EMD8"/>